<keyword evidence="2" id="KW-0808">Transferase</keyword>
<dbReference type="OMA" id="HVANKRN"/>
<proteinExistence type="inferred from homology"/>
<protein>
    <submittedName>
        <fullName evidence="3">Uncharacterized protein</fullName>
    </submittedName>
</protein>
<name>A0AA38GRX2_TAXCH</name>
<evidence type="ECO:0000313" key="4">
    <source>
        <dbReference type="Proteomes" id="UP000824469"/>
    </source>
</evidence>
<feature type="non-terminal residue" evidence="3">
    <location>
        <position position="1"/>
    </location>
</feature>
<comment type="caution">
    <text evidence="3">The sequence shown here is derived from an EMBL/GenBank/DDBJ whole genome shotgun (WGS) entry which is preliminary data.</text>
</comment>
<feature type="non-terminal residue" evidence="3">
    <location>
        <position position="124"/>
    </location>
</feature>
<dbReference type="Gene3D" id="3.40.50.2000">
    <property type="entry name" value="Glycogen Phosphorylase B"/>
    <property type="match status" value="1"/>
</dbReference>
<dbReference type="GO" id="GO:0080044">
    <property type="term" value="F:quercetin 7-O-glucosyltransferase activity"/>
    <property type="evidence" value="ECO:0007669"/>
    <property type="project" value="TreeGrafter"/>
</dbReference>
<dbReference type="EMBL" id="JAHRHJ020000002">
    <property type="protein sequence ID" value="KAH9327551.1"/>
    <property type="molecule type" value="Genomic_DNA"/>
</dbReference>
<dbReference type="Proteomes" id="UP000824469">
    <property type="component" value="Unassembled WGS sequence"/>
</dbReference>
<organism evidence="3 4">
    <name type="scientific">Taxus chinensis</name>
    <name type="common">Chinese yew</name>
    <name type="synonym">Taxus wallichiana var. chinensis</name>
    <dbReference type="NCBI Taxonomy" id="29808"/>
    <lineage>
        <taxon>Eukaryota</taxon>
        <taxon>Viridiplantae</taxon>
        <taxon>Streptophyta</taxon>
        <taxon>Embryophyta</taxon>
        <taxon>Tracheophyta</taxon>
        <taxon>Spermatophyta</taxon>
        <taxon>Pinopsida</taxon>
        <taxon>Pinidae</taxon>
        <taxon>Conifers II</taxon>
        <taxon>Cupressales</taxon>
        <taxon>Taxaceae</taxon>
        <taxon>Taxus</taxon>
    </lineage>
</organism>
<evidence type="ECO:0000313" key="3">
    <source>
        <dbReference type="EMBL" id="KAH9327551.1"/>
    </source>
</evidence>
<dbReference type="SUPFAM" id="SSF53756">
    <property type="entry name" value="UDP-Glycosyltransferase/glycogen phosphorylase"/>
    <property type="match status" value="1"/>
</dbReference>
<accession>A0AA38GRX2</accession>
<keyword evidence="4" id="KW-1185">Reference proteome</keyword>
<evidence type="ECO:0000256" key="2">
    <source>
        <dbReference type="ARBA" id="ARBA00022676"/>
    </source>
</evidence>
<dbReference type="PANTHER" id="PTHR11926">
    <property type="entry name" value="GLUCOSYL/GLUCURONOSYL TRANSFERASES"/>
    <property type="match status" value="1"/>
</dbReference>
<dbReference type="AlphaFoldDB" id="A0AA38GRX2"/>
<dbReference type="GO" id="GO:0080043">
    <property type="term" value="F:quercetin 3-O-glucosyltransferase activity"/>
    <property type="evidence" value="ECO:0007669"/>
    <property type="project" value="TreeGrafter"/>
</dbReference>
<gene>
    <name evidence="3" type="ORF">KI387_007729</name>
</gene>
<evidence type="ECO:0000256" key="1">
    <source>
        <dbReference type="ARBA" id="ARBA00009995"/>
    </source>
</evidence>
<keyword evidence="2" id="KW-0328">Glycosyltransferase</keyword>
<comment type="similarity">
    <text evidence="1">Belongs to the UDP-glycosyltransferase family.</text>
</comment>
<dbReference type="PANTHER" id="PTHR11926:SF1494">
    <property type="entry name" value="FLAVONOL 3-O-GLUCOSYLTRANSFERASE UGT76E12-RELATED"/>
    <property type="match status" value="1"/>
</dbReference>
<sequence length="124" mass="14155">LLVTFVNFNFNHSRIMQAKESVQRLKLDIRFECIPDGLPQGDLAQDTNINPAVFKHMQDNMDGSGLEHLINRLNASADAPPVSCIIYNSFLPWVPHVANKRNIPQAFFWTQSAACFSIYHHFQN</sequence>
<reference evidence="3 4" key="1">
    <citation type="journal article" date="2021" name="Nat. Plants">
        <title>The Taxus genome provides insights into paclitaxel biosynthesis.</title>
        <authorList>
            <person name="Xiong X."/>
            <person name="Gou J."/>
            <person name="Liao Q."/>
            <person name="Li Y."/>
            <person name="Zhou Q."/>
            <person name="Bi G."/>
            <person name="Li C."/>
            <person name="Du R."/>
            <person name="Wang X."/>
            <person name="Sun T."/>
            <person name="Guo L."/>
            <person name="Liang H."/>
            <person name="Lu P."/>
            <person name="Wu Y."/>
            <person name="Zhang Z."/>
            <person name="Ro D.K."/>
            <person name="Shang Y."/>
            <person name="Huang S."/>
            <person name="Yan J."/>
        </authorList>
    </citation>
    <scope>NUCLEOTIDE SEQUENCE [LARGE SCALE GENOMIC DNA]</scope>
    <source>
        <strain evidence="3">Ta-2019</strain>
    </source>
</reference>